<evidence type="ECO:0000313" key="2">
    <source>
        <dbReference type="EMBL" id="SOC80317.1"/>
    </source>
</evidence>
<evidence type="ECO:0000313" key="3">
    <source>
        <dbReference type="Proteomes" id="UP000219193"/>
    </source>
</evidence>
<dbReference type="GO" id="GO:0016758">
    <property type="term" value="F:hexosyltransferase activity"/>
    <property type="evidence" value="ECO:0007669"/>
    <property type="project" value="UniProtKB-ARBA"/>
</dbReference>
<gene>
    <name evidence="2" type="ORF">SAMN06296241_1865</name>
</gene>
<dbReference type="CDD" id="cd00761">
    <property type="entry name" value="Glyco_tranf_GTA_type"/>
    <property type="match status" value="1"/>
</dbReference>
<reference evidence="3" key="1">
    <citation type="submission" date="2017-09" db="EMBL/GenBank/DDBJ databases">
        <authorList>
            <person name="Varghese N."/>
            <person name="Submissions S."/>
        </authorList>
    </citation>
    <scope>NUCLEOTIDE SEQUENCE [LARGE SCALE GENOMIC DNA]</scope>
    <source>
        <strain evidence="3">CGMCC 1.12641</strain>
    </source>
</reference>
<keyword evidence="3" id="KW-1185">Reference proteome</keyword>
<dbReference type="Proteomes" id="UP000219193">
    <property type="component" value="Unassembled WGS sequence"/>
</dbReference>
<dbReference type="PANTHER" id="PTHR22916:SF3">
    <property type="entry name" value="UDP-GLCNAC:BETAGAL BETA-1,3-N-ACETYLGLUCOSAMINYLTRANSFERASE-LIKE PROTEIN 1"/>
    <property type="match status" value="1"/>
</dbReference>
<dbReference type="OrthoDB" id="597270at2"/>
<dbReference type="InterPro" id="IPR001173">
    <property type="entry name" value="Glyco_trans_2-like"/>
</dbReference>
<dbReference type="AlphaFoldDB" id="A0A285X4N9"/>
<protein>
    <submittedName>
        <fullName evidence="2">Glycosyltransferase involved in cell wall bisynthesis</fullName>
    </submittedName>
</protein>
<organism evidence="2 3">
    <name type="scientific">Salinimicrobium sediminis</name>
    <dbReference type="NCBI Taxonomy" id="1343891"/>
    <lineage>
        <taxon>Bacteria</taxon>
        <taxon>Pseudomonadati</taxon>
        <taxon>Bacteroidota</taxon>
        <taxon>Flavobacteriia</taxon>
        <taxon>Flavobacteriales</taxon>
        <taxon>Flavobacteriaceae</taxon>
        <taxon>Salinimicrobium</taxon>
    </lineage>
</organism>
<keyword evidence="2" id="KW-0808">Transferase</keyword>
<dbReference type="EMBL" id="OCMF01000002">
    <property type="protein sequence ID" value="SOC80317.1"/>
    <property type="molecule type" value="Genomic_DNA"/>
</dbReference>
<dbReference type="Gene3D" id="3.90.550.10">
    <property type="entry name" value="Spore Coat Polysaccharide Biosynthesis Protein SpsA, Chain A"/>
    <property type="match status" value="1"/>
</dbReference>
<dbReference type="SUPFAM" id="SSF53448">
    <property type="entry name" value="Nucleotide-diphospho-sugar transferases"/>
    <property type="match status" value="1"/>
</dbReference>
<feature type="domain" description="Glycosyltransferase 2-like" evidence="1">
    <location>
        <begin position="16"/>
        <end position="153"/>
    </location>
</feature>
<accession>A0A285X4N9</accession>
<proteinExistence type="predicted"/>
<dbReference type="InterPro" id="IPR029044">
    <property type="entry name" value="Nucleotide-diphossugar_trans"/>
</dbReference>
<name>A0A285X4N9_9FLAO</name>
<dbReference type="Pfam" id="PF00535">
    <property type="entry name" value="Glycos_transf_2"/>
    <property type="match status" value="1"/>
</dbReference>
<dbReference type="PANTHER" id="PTHR22916">
    <property type="entry name" value="GLYCOSYLTRANSFERASE"/>
    <property type="match status" value="1"/>
</dbReference>
<sequence length="298" mass="34680">MGNVTDLTRAEHRLISIIIPTFNSAHSLPVTIKSVLDQTDNNWELIIIDDGSTDETKEVIKHFLDDERIIYHFQKNLGVTTARNMGVELSRGEYIIFLDSDDRFLPGLLNRLKEENYTQNDLICWQVSKLIDGKSSIWKPEKLEMIYNSITATFLAGSICYRKDVFLKAGGFDPEMTFGENYELGIRIGQIPSLKIKIVDEPFLIYNIDSSNRPSSSVSKKISSHERLLSKHIDLYKTDPISHSRLQYQLGYLYERKGEDRHALGYYQMAWKRRRLYLKPFLKIPFLRCKILLKKRSH</sequence>
<evidence type="ECO:0000259" key="1">
    <source>
        <dbReference type="Pfam" id="PF00535"/>
    </source>
</evidence>